<name>A0AAV9TZ79_9PEZI</name>
<organism evidence="2 3">
    <name type="scientific">Orbilia blumenaviensis</name>
    <dbReference type="NCBI Taxonomy" id="1796055"/>
    <lineage>
        <taxon>Eukaryota</taxon>
        <taxon>Fungi</taxon>
        <taxon>Dikarya</taxon>
        <taxon>Ascomycota</taxon>
        <taxon>Pezizomycotina</taxon>
        <taxon>Orbiliomycetes</taxon>
        <taxon>Orbiliales</taxon>
        <taxon>Orbiliaceae</taxon>
        <taxon>Orbilia</taxon>
    </lineage>
</organism>
<dbReference type="Proteomes" id="UP001373714">
    <property type="component" value="Unassembled WGS sequence"/>
</dbReference>
<accession>A0AAV9TZ79</accession>
<dbReference type="EMBL" id="JAVHNS010000019">
    <property type="protein sequence ID" value="KAK6330276.1"/>
    <property type="molecule type" value="Genomic_DNA"/>
</dbReference>
<reference evidence="2 3" key="1">
    <citation type="submission" date="2019-10" db="EMBL/GenBank/DDBJ databases">
        <authorList>
            <person name="Palmer J.M."/>
        </authorList>
    </citation>
    <scope>NUCLEOTIDE SEQUENCE [LARGE SCALE GENOMIC DNA]</scope>
    <source>
        <strain evidence="2 3">TWF730</strain>
    </source>
</reference>
<dbReference type="AlphaFoldDB" id="A0AAV9TZ79"/>
<protein>
    <submittedName>
        <fullName evidence="2">Uncharacterized protein</fullName>
    </submittedName>
</protein>
<evidence type="ECO:0000256" key="1">
    <source>
        <dbReference type="SAM" id="MobiDB-lite"/>
    </source>
</evidence>
<proteinExistence type="predicted"/>
<keyword evidence="3" id="KW-1185">Reference proteome</keyword>
<evidence type="ECO:0000313" key="2">
    <source>
        <dbReference type="EMBL" id="KAK6330276.1"/>
    </source>
</evidence>
<comment type="caution">
    <text evidence="2">The sequence shown here is derived from an EMBL/GenBank/DDBJ whole genome shotgun (WGS) entry which is preliminary data.</text>
</comment>
<feature type="region of interest" description="Disordered" evidence="1">
    <location>
        <begin position="142"/>
        <end position="183"/>
    </location>
</feature>
<gene>
    <name evidence="2" type="ORF">TWF730_004771</name>
</gene>
<sequence>MEYRGLIAGPKKSSKQETGAVYFGCLGAEHTKITFHPWFHRVPKEYGFYPDARNIDDLSEAIPGKKYSLDDLIDVDWSRVTPGNEVPNDLEIEGEIEEQIRNQIKSIVYGDDDWFTGGKPPATDNKQSGVEKEHLIWWKKQVAREEDGPPEDQFSDQNSFPDATGWPYTDGIEKDDPLIIFDD</sequence>
<evidence type="ECO:0000313" key="3">
    <source>
        <dbReference type="Proteomes" id="UP001373714"/>
    </source>
</evidence>